<evidence type="ECO:0000313" key="2">
    <source>
        <dbReference type="EMBL" id="AQP49826.1"/>
    </source>
</evidence>
<name>A0A1Q2CUR9_9ACTN</name>
<dbReference type="KEGG" id="tfa:BW733_02260"/>
<evidence type="ECO:0000256" key="1">
    <source>
        <dbReference type="SAM" id="Phobius"/>
    </source>
</evidence>
<proteinExistence type="predicted"/>
<dbReference type="Proteomes" id="UP000188235">
    <property type="component" value="Chromosome"/>
</dbReference>
<keyword evidence="3" id="KW-1185">Reference proteome</keyword>
<evidence type="ECO:0000313" key="3">
    <source>
        <dbReference type="Proteomes" id="UP000188235"/>
    </source>
</evidence>
<dbReference type="AlphaFoldDB" id="A0A1Q2CUR9"/>
<gene>
    <name evidence="2" type="ORF">BW733_02260</name>
</gene>
<keyword evidence="1" id="KW-0472">Membrane</keyword>
<evidence type="ECO:0008006" key="4">
    <source>
        <dbReference type="Google" id="ProtNLM"/>
    </source>
</evidence>
<sequence length="397" mass="43934">MEGLGTLIIVVVGIALVCVLIWAYLHHKYVKSLEAKGWSYDGSPGISTAYGLNVAPFGVGFERKVTRAVTGNASDATPFVAFDYRSTNWDSYGFVLTMPLPHSLPPAELPKSAPVRTGDAAYAAELESALTAARSYDLTVDHDKLVLLNAPTDADGLEQALIALTTARTALLASPAAERQGPPPPPQLSFVGHPDWVYVPRDDDLLDQIDHSGAGTGHAAHDIITSDNAGLPFIRLRHTWQTQTTHTDSEGRTHTTTHHHEETLCEFRTSFPFIDLASNWGWFGRSQRFEWEEFNDRFRIESSNERVAHAVLHQRQMEYLMEVGAPDFAIGGDGRIRVKGGDEWLPDDIVAMDHFLRGFFARVPDFVWKDLGAWPRPIPQLEWQPTSAQPGGDERTG</sequence>
<dbReference type="EMBL" id="CP019607">
    <property type="protein sequence ID" value="AQP49826.1"/>
    <property type="molecule type" value="Genomic_DNA"/>
</dbReference>
<dbReference type="RefSeq" id="WP_077347520.1">
    <property type="nucleotide sequence ID" value="NZ_CP019607.1"/>
</dbReference>
<keyword evidence="1" id="KW-1133">Transmembrane helix</keyword>
<keyword evidence="1" id="KW-0812">Transmembrane</keyword>
<feature type="transmembrane region" description="Helical" evidence="1">
    <location>
        <begin position="6"/>
        <end position="25"/>
    </location>
</feature>
<protein>
    <recommendedName>
        <fullName evidence="4">DUF3137 domain-containing protein</fullName>
    </recommendedName>
</protein>
<dbReference type="OrthoDB" id="190895at2"/>
<organism evidence="2 3">
    <name type="scientific">Tessaracoccus flavescens</name>
    <dbReference type="NCBI Taxonomy" id="399497"/>
    <lineage>
        <taxon>Bacteria</taxon>
        <taxon>Bacillati</taxon>
        <taxon>Actinomycetota</taxon>
        <taxon>Actinomycetes</taxon>
        <taxon>Propionibacteriales</taxon>
        <taxon>Propionibacteriaceae</taxon>
        <taxon>Tessaracoccus</taxon>
    </lineage>
</organism>
<accession>A0A1Q2CUR9</accession>
<reference evidence="2 3" key="1">
    <citation type="journal article" date="2008" name="Int. J. Syst. Evol. Microbiol.">
        <title>Tessaracoccus flavescens sp. nov., isolated from marine sediment.</title>
        <authorList>
            <person name="Lee D.W."/>
            <person name="Lee S.D."/>
        </authorList>
    </citation>
    <scope>NUCLEOTIDE SEQUENCE [LARGE SCALE GENOMIC DNA]</scope>
    <source>
        <strain evidence="2 3">SST-39T</strain>
    </source>
</reference>